<reference evidence="8 9" key="1">
    <citation type="submission" date="2016-10" db="EMBL/GenBank/DDBJ databases">
        <authorList>
            <person name="de Groot N.N."/>
        </authorList>
    </citation>
    <scope>NUCLEOTIDE SEQUENCE [LARGE SCALE GENOMIC DNA]</scope>
    <source>
        <strain evidence="9">EB21,IBRC-M 10013,KCTC 4048</strain>
    </source>
</reference>
<name>A0A1G9YVJ6_9EURY</name>
<evidence type="ECO:0000313" key="8">
    <source>
        <dbReference type="EMBL" id="SDN13170.1"/>
    </source>
</evidence>
<dbReference type="Proteomes" id="UP000199370">
    <property type="component" value="Unassembled WGS sequence"/>
</dbReference>
<keyword evidence="5 7" id="KW-0472">Membrane</keyword>
<feature type="transmembrane region" description="Helical" evidence="7">
    <location>
        <begin position="81"/>
        <end position="101"/>
    </location>
</feature>
<organism evidence="8 9">
    <name type="scientific">Haloarchaeobius iranensis</name>
    <dbReference type="NCBI Taxonomy" id="996166"/>
    <lineage>
        <taxon>Archaea</taxon>
        <taxon>Methanobacteriati</taxon>
        <taxon>Methanobacteriota</taxon>
        <taxon>Stenosarchaea group</taxon>
        <taxon>Halobacteria</taxon>
        <taxon>Halobacteriales</taxon>
        <taxon>Halorubellaceae</taxon>
        <taxon>Haloarchaeobius</taxon>
    </lineage>
</organism>
<feature type="transmembrane region" description="Helical" evidence="7">
    <location>
        <begin position="38"/>
        <end position="61"/>
    </location>
</feature>
<keyword evidence="2" id="KW-1003">Cell membrane</keyword>
<evidence type="ECO:0000256" key="7">
    <source>
        <dbReference type="SAM" id="Phobius"/>
    </source>
</evidence>
<feature type="transmembrane region" description="Helical" evidence="7">
    <location>
        <begin position="160"/>
        <end position="180"/>
    </location>
</feature>
<dbReference type="GO" id="GO:0005886">
    <property type="term" value="C:plasma membrane"/>
    <property type="evidence" value="ECO:0007669"/>
    <property type="project" value="UniProtKB-SubCell"/>
</dbReference>
<dbReference type="GO" id="GO:0015658">
    <property type="term" value="F:branched-chain amino acid transmembrane transporter activity"/>
    <property type="evidence" value="ECO:0007669"/>
    <property type="project" value="InterPro"/>
</dbReference>
<feature type="transmembrane region" description="Helical" evidence="7">
    <location>
        <begin position="375"/>
        <end position="408"/>
    </location>
</feature>
<dbReference type="InterPro" id="IPR001851">
    <property type="entry name" value="ABC_transp_permease"/>
</dbReference>
<comment type="subcellular location">
    <subcellularLocation>
        <location evidence="1">Cell membrane</location>
        <topology evidence="1">Multi-pass membrane protein</topology>
    </subcellularLocation>
</comment>
<dbReference type="CDD" id="cd06581">
    <property type="entry name" value="TM_PBP1_LivM_like"/>
    <property type="match status" value="1"/>
</dbReference>
<sequence>MALADFAVSLLTFVAIYGLFALGLNLKFGFTGLIDFGHVAYFMIGGYVTAVLTMPAQVTGYDGLGGYALPELLAVVPGGDVLGWLLGVAGGMVAAALVSLLVGVPTLRLREDYLAITALGIATILNEVVRNETWLFNGPFGIRTVHQPASAAFPLGLGSFILNLVVFGGLSVLVIAYAGYRVGSYVKDVDTTGAALGLASVLVLGGSIGALTQGGPLLFVGVGLAVAGVAVLREAVRRSIEPERTLALVVALAAAAWYFLQPLLAASNPTVTLQTNVMFLFDPVAGPNGGLDYDRFFMLLSLAFLAGGYWWCQRTINSPYGRVLRAVRDDEDVPRALGKETFRYKIQALLFGSALAGAAGSLYTIHLGFISPDQFGAMITFFAFASVIIGGTANNAGVVLGTAVFWAINSGTQFLNDYFPSEYAVKLAAARLIFIGVLLIVILYYRPEGILGEQDYDIRLPGDEPAPSRDDTAAAPGGDADD</sequence>
<dbReference type="Pfam" id="PF02653">
    <property type="entry name" value="BPD_transp_2"/>
    <property type="match status" value="1"/>
</dbReference>
<dbReference type="InterPro" id="IPR043428">
    <property type="entry name" value="LivM-like"/>
</dbReference>
<proteinExistence type="predicted"/>
<dbReference type="PANTHER" id="PTHR30482">
    <property type="entry name" value="HIGH-AFFINITY BRANCHED-CHAIN AMINO ACID TRANSPORT SYSTEM PERMEASE"/>
    <property type="match status" value="1"/>
</dbReference>
<accession>A0A1G9YVJ6</accession>
<evidence type="ECO:0000256" key="2">
    <source>
        <dbReference type="ARBA" id="ARBA00022475"/>
    </source>
</evidence>
<keyword evidence="9" id="KW-1185">Reference proteome</keyword>
<evidence type="ECO:0000256" key="5">
    <source>
        <dbReference type="ARBA" id="ARBA00023136"/>
    </source>
</evidence>
<evidence type="ECO:0000256" key="1">
    <source>
        <dbReference type="ARBA" id="ARBA00004651"/>
    </source>
</evidence>
<feature type="transmembrane region" description="Helical" evidence="7">
    <location>
        <begin position="348"/>
        <end position="369"/>
    </location>
</feature>
<dbReference type="AlphaFoldDB" id="A0A1G9YVJ6"/>
<dbReference type="RefSeq" id="WP_089734809.1">
    <property type="nucleotide sequence ID" value="NZ_FNIA01000016.1"/>
</dbReference>
<dbReference type="STRING" id="996166.SAMN05192554_11662"/>
<evidence type="ECO:0000256" key="6">
    <source>
        <dbReference type="SAM" id="MobiDB-lite"/>
    </source>
</evidence>
<dbReference type="OrthoDB" id="239932at2157"/>
<evidence type="ECO:0000256" key="3">
    <source>
        <dbReference type="ARBA" id="ARBA00022692"/>
    </source>
</evidence>
<feature type="transmembrane region" description="Helical" evidence="7">
    <location>
        <begin position="428"/>
        <end position="445"/>
    </location>
</feature>
<keyword evidence="4 7" id="KW-1133">Transmembrane helix</keyword>
<feature type="transmembrane region" description="Helical" evidence="7">
    <location>
        <begin position="245"/>
        <end position="264"/>
    </location>
</feature>
<evidence type="ECO:0000313" key="9">
    <source>
        <dbReference type="Proteomes" id="UP000199370"/>
    </source>
</evidence>
<dbReference type="PANTHER" id="PTHR30482:SF10">
    <property type="entry name" value="HIGH-AFFINITY BRANCHED-CHAIN AMINO ACID TRANSPORT PROTEIN BRAE"/>
    <property type="match status" value="1"/>
</dbReference>
<feature type="compositionally biased region" description="Low complexity" evidence="6">
    <location>
        <begin position="473"/>
        <end position="482"/>
    </location>
</feature>
<feature type="region of interest" description="Disordered" evidence="6">
    <location>
        <begin position="461"/>
        <end position="482"/>
    </location>
</feature>
<feature type="transmembrane region" description="Helical" evidence="7">
    <location>
        <begin position="6"/>
        <end position="26"/>
    </location>
</feature>
<feature type="compositionally biased region" description="Basic and acidic residues" evidence="6">
    <location>
        <begin position="461"/>
        <end position="472"/>
    </location>
</feature>
<protein>
    <submittedName>
        <fullName evidence="8">Neutral amino acid transport system permease protein</fullName>
    </submittedName>
</protein>
<dbReference type="EMBL" id="FNIA01000016">
    <property type="protein sequence ID" value="SDN13170.1"/>
    <property type="molecule type" value="Genomic_DNA"/>
</dbReference>
<feature type="transmembrane region" description="Helical" evidence="7">
    <location>
        <begin position="296"/>
        <end position="312"/>
    </location>
</feature>
<keyword evidence="3 7" id="KW-0812">Transmembrane</keyword>
<feature type="transmembrane region" description="Helical" evidence="7">
    <location>
        <begin position="217"/>
        <end position="233"/>
    </location>
</feature>
<gene>
    <name evidence="8" type="ORF">SAMN05192554_11662</name>
</gene>
<evidence type="ECO:0000256" key="4">
    <source>
        <dbReference type="ARBA" id="ARBA00022989"/>
    </source>
</evidence>